<reference evidence="1" key="1">
    <citation type="journal article" date="2015" name="Nature">
        <title>Complex archaea that bridge the gap between prokaryotes and eukaryotes.</title>
        <authorList>
            <person name="Spang A."/>
            <person name="Saw J.H."/>
            <person name="Jorgensen S.L."/>
            <person name="Zaremba-Niedzwiedzka K."/>
            <person name="Martijn J."/>
            <person name="Lind A.E."/>
            <person name="van Eijk R."/>
            <person name="Schleper C."/>
            <person name="Guy L."/>
            <person name="Ettema T.J."/>
        </authorList>
    </citation>
    <scope>NUCLEOTIDE SEQUENCE</scope>
</reference>
<comment type="caution">
    <text evidence="1">The sequence shown here is derived from an EMBL/GenBank/DDBJ whole genome shotgun (WGS) entry which is preliminary data.</text>
</comment>
<dbReference type="AlphaFoldDB" id="A0A0F9USE2"/>
<organism evidence="1">
    <name type="scientific">marine sediment metagenome</name>
    <dbReference type="NCBI Taxonomy" id="412755"/>
    <lineage>
        <taxon>unclassified sequences</taxon>
        <taxon>metagenomes</taxon>
        <taxon>ecological metagenomes</taxon>
    </lineage>
</organism>
<proteinExistence type="predicted"/>
<dbReference type="EMBL" id="LAZR01000110">
    <property type="protein sequence ID" value="KKN90392.1"/>
    <property type="molecule type" value="Genomic_DNA"/>
</dbReference>
<name>A0A0F9USE2_9ZZZZ</name>
<gene>
    <name evidence="1" type="ORF">LCGC14_0227610</name>
</gene>
<accession>A0A0F9USE2</accession>
<protein>
    <submittedName>
        <fullName evidence="1">Uncharacterized protein</fullName>
    </submittedName>
</protein>
<evidence type="ECO:0000313" key="1">
    <source>
        <dbReference type="EMBL" id="KKN90392.1"/>
    </source>
</evidence>
<sequence length="45" mass="5002">MIHEALLCGKSVFLVNFHMIKFLRNTDAVTRTLGVPLFDLGQAAL</sequence>